<accession>A0A5J9UTH0</accession>
<comment type="caution">
    <text evidence="1">The sequence shown here is derived from an EMBL/GenBank/DDBJ whole genome shotgun (WGS) entry which is preliminary data.</text>
</comment>
<dbReference type="OrthoDB" id="680662at2759"/>
<reference evidence="1 2" key="1">
    <citation type="journal article" date="2019" name="Sci. Rep.">
        <title>A high-quality genome of Eragrostis curvula grass provides insights into Poaceae evolution and supports new strategies to enhance forage quality.</title>
        <authorList>
            <person name="Carballo J."/>
            <person name="Santos B.A.C.M."/>
            <person name="Zappacosta D."/>
            <person name="Garbus I."/>
            <person name="Selva J.P."/>
            <person name="Gallo C.A."/>
            <person name="Diaz A."/>
            <person name="Albertini E."/>
            <person name="Caccamo M."/>
            <person name="Echenique V."/>
        </authorList>
    </citation>
    <scope>NUCLEOTIDE SEQUENCE [LARGE SCALE GENOMIC DNA]</scope>
    <source>
        <strain evidence="2">cv. Victoria</strain>
        <tissue evidence="1">Leaf</tissue>
    </source>
</reference>
<dbReference type="InterPro" id="IPR053197">
    <property type="entry name" value="F-box_SCFL_complex_component"/>
</dbReference>
<dbReference type="PANTHER" id="PTHR34223">
    <property type="entry name" value="OS11G0201299 PROTEIN"/>
    <property type="match status" value="1"/>
</dbReference>
<name>A0A5J9UTH0_9POAL</name>
<keyword evidence="2" id="KW-1185">Reference proteome</keyword>
<dbReference type="Gramene" id="TVU26360">
    <property type="protein sequence ID" value="TVU26360"/>
    <property type="gene ID" value="EJB05_28903"/>
</dbReference>
<dbReference type="SUPFAM" id="SSF81383">
    <property type="entry name" value="F-box domain"/>
    <property type="match status" value="1"/>
</dbReference>
<gene>
    <name evidence="1" type="ORF">EJB05_28903</name>
</gene>
<evidence type="ECO:0008006" key="3">
    <source>
        <dbReference type="Google" id="ProtNLM"/>
    </source>
</evidence>
<feature type="non-terminal residue" evidence="1">
    <location>
        <position position="1"/>
    </location>
</feature>
<proteinExistence type="predicted"/>
<evidence type="ECO:0000313" key="1">
    <source>
        <dbReference type="EMBL" id="TVU26360.1"/>
    </source>
</evidence>
<sequence>MPPLSVLAALDFPCHSRACARPTHRAGATIFHLSASREQLGVVCIPTAAAATEISSASRTCSSLASPLQCRRRLPGDGMAKDRISALPDGVREHLLSFLPAHEGVRTSVLARSWRDLWTRSPALHITCWGTAAKFSEFVSRLLQHRLPRPASTASWAPLDSCQFDFDADEEEELDAALLDMALVDGWIRSALRCNVQDLVIDFYHGYCTGDRLELEPGALASEHLTKIHLFGVYVCDDIDFSACPALLDLGIDTSDLVPKEIRSQSLQRLSITNCCFGAVKRTRIRAPNLLSFNLKDCLNRAPLLQRMPSLISATVQLDQCHASDQCYTGNIRGCGTCDGCVDYYGPHNDHRTCLLLNGLAEARNLELLAHPDLFIYRRDIKCCPTFWNLKTLVLTDWFVAEDFSGLIWFLQNSPILEKLTLQISEVQTDSVRTEGKFKHLEPSVVSDRLKTVEIKCREVDAMVIKILNVLAASGIPLEKINIQSSPIRSGCEFLFTQ</sequence>
<protein>
    <recommendedName>
        <fullName evidence="3">F-box domain-containing protein</fullName>
    </recommendedName>
</protein>
<evidence type="ECO:0000313" key="2">
    <source>
        <dbReference type="Proteomes" id="UP000324897"/>
    </source>
</evidence>
<organism evidence="1 2">
    <name type="scientific">Eragrostis curvula</name>
    <name type="common">weeping love grass</name>
    <dbReference type="NCBI Taxonomy" id="38414"/>
    <lineage>
        <taxon>Eukaryota</taxon>
        <taxon>Viridiplantae</taxon>
        <taxon>Streptophyta</taxon>
        <taxon>Embryophyta</taxon>
        <taxon>Tracheophyta</taxon>
        <taxon>Spermatophyta</taxon>
        <taxon>Magnoliopsida</taxon>
        <taxon>Liliopsida</taxon>
        <taxon>Poales</taxon>
        <taxon>Poaceae</taxon>
        <taxon>PACMAD clade</taxon>
        <taxon>Chloridoideae</taxon>
        <taxon>Eragrostideae</taxon>
        <taxon>Eragrostidinae</taxon>
        <taxon>Eragrostis</taxon>
    </lineage>
</organism>
<dbReference type="InterPro" id="IPR036047">
    <property type="entry name" value="F-box-like_dom_sf"/>
</dbReference>
<dbReference type="EMBL" id="RWGY01000013">
    <property type="protein sequence ID" value="TVU26360.1"/>
    <property type="molecule type" value="Genomic_DNA"/>
</dbReference>
<dbReference type="PANTHER" id="PTHR34223:SF22">
    <property type="entry name" value="OS11G0208300 PROTEIN"/>
    <property type="match status" value="1"/>
</dbReference>
<dbReference type="Proteomes" id="UP000324897">
    <property type="component" value="Chromosome 2"/>
</dbReference>
<dbReference type="AlphaFoldDB" id="A0A5J9UTH0"/>